<dbReference type="PANTHER" id="PTHR37468:SF1">
    <property type="entry name" value="SULFATE TRANSPORTER CYSZ"/>
    <property type="match status" value="1"/>
</dbReference>
<evidence type="ECO:0000256" key="5">
    <source>
        <dbReference type="ARBA" id="ARBA00022605"/>
    </source>
</evidence>
<evidence type="ECO:0000313" key="11">
    <source>
        <dbReference type="EMBL" id="QUV95704.1"/>
    </source>
</evidence>
<keyword evidence="2" id="KW-0813">Transport</keyword>
<dbReference type="RefSeq" id="WP_211423912.1">
    <property type="nucleotide sequence ID" value="NZ_CP072643.1"/>
</dbReference>
<sequence length="246" mass="26405">MYALLRGAGCPWRAIRLLVRQPVLWRYVAIPVGLNLLVGVVLYTTLLLAGFHLIGVLVEGWPPWMAWLLRGLLVIALFVALGYLLVRFGVVLGAPFYSRLSELLEERLRGTAPASPPITLTGIARDLGRAMAFELKKLLLALAIGLPMLLLHLIPGAGSVLALLGGLALGATLACLDFFDPPLERRGLSFRAKLGFIRRHLPASAGFGLVCLGLVSLPLLNLLTVPVCIAAGTIFFCEATAELPAK</sequence>
<protein>
    <submittedName>
        <fullName evidence="11">EI24 domain-containing protein</fullName>
    </submittedName>
</protein>
<reference evidence="11 12" key="1">
    <citation type="submission" date="2021-03" db="EMBL/GenBank/DDBJ databases">
        <title>Genomic and phenotypic characterization of Chloracidobacterium isolates provides evidence for multiple species.</title>
        <authorList>
            <person name="Saini M.K."/>
            <person name="Costas A.M.G."/>
            <person name="Tank M."/>
            <person name="Bryant D.A."/>
        </authorList>
    </citation>
    <scope>NUCLEOTIDE SEQUENCE [LARGE SCALE GENOMIC DNA]</scope>
    <source>
        <strain evidence="11 12">N</strain>
    </source>
</reference>
<dbReference type="Pfam" id="PF07264">
    <property type="entry name" value="EI24"/>
    <property type="match status" value="1"/>
</dbReference>
<dbReference type="Proteomes" id="UP000677668">
    <property type="component" value="Chromosome 2"/>
</dbReference>
<dbReference type="EMBL" id="CP072643">
    <property type="protein sequence ID" value="QUV95704.1"/>
    <property type="molecule type" value="Genomic_DNA"/>
</dbReference>
<evidence type="ECO:0000256" key="10">
    <source>
        <dbReference type="SAM" id="Phobius"/>
    </source>
</evidence>
<evidence type="ECO:0000256" key="7">
    <source>
        <dbReference type="ARBA" id="ARBA00022989"/>
    </source>
</evidence>
<dbReference type="InterPro" id="IPR050480">
    <property type="entry name" value="CysZ-like"/>
</dbReference>
<evidence type="ECO:0000256" key="1">
    <source>
        <dbReference type="ARBA" id="ARBA00004141"/>
    </source>
</evidence>
<organism evidence="11 12">
    <name type="scientific">Chloracidobacterium sp. N</name>
    <dbReference type="NCBI Taxonomy" id="2821540"/>
    <lineage>
        <taxon>Bacteria</taxon>
        <taxon>Pseudomonadati</taxon>
        <taxon>Acidobacteriota</taxon>
        <taxon>Terriglobia</taxon>
        <taxon>Terriglobales</taxon>
        <taxon>Acidobacteriaceae</taxon>
        <taxon>Chloracidobacterium</taxon>
        <taxon>Chloracidobacterium aggregatum</taxon>
    </lineage>
</organism>
<keyword evidence="12" id="KW-1185">Reference proteome</keyword>
<keyword evidence="4" id="KW-0997">Cell inner membrane</keyword>
<evidence type="ECO:0000256" key="8">
    <source>
        <dbReference type="ARBA" id="ARBA00023032"/>
    </source>
</evidence>
<keyword evidence="8" id="KW-0764">Sulfate transport</keyword>
<keyword evidence="9 10" id="KW-0472">Membrane</keyword>
<keyword evidence="3" id="KW-1003">Cell membrane</keyword>
<name>A0ABX8B457_9BACT</name>
<proteinExistence type="predicted"/>
<feature type="transmembrane region" description="Helical" evidence="10">
    <location>
        <begin position="138"/>
        <end position="154"/>
    </location>
</feature>
<evidence type="ECO:0000256" key="2">
    <source>
        <dbReference type="ARBA" id="ARBA00022448"/>
    </source>
</evidence>
<feature type="transmembrane region" description="Helical" evidence="10">
    <location>
        <begin position="200"/>
        <end position="217"/>
    </location>
</feature>
<keyword evidence="5" id="KW-0028">Amino-acid biosynthesis</keyword>
<evidence type="ECO:0000313" key="12">
    <source>
        <dbReference type="Proteomes" id="UP000677668"/>
    </source>
</evidence>
<evidence type="ECO:0000256" key="9">
    <source>
        <dbReference type="ARBA" id="ARBA00023136"/>
    </source>
</evidence>
<accession>A0ABX8B457</accession>
<gene>
    <name evidence="11" type="ORF">J8C05_12845</name>
</gene>
<keyword evidence="7 10" id="KW-1133">Transmembrane helix</keyword>
<evidence type="ECO:0000256" key="6">
    <source>
        <dbReference type="ARBA" id="ARBA00022692"/>
    </source>
</evidence>
<dbReference type="PANTHER" id="PTHR37468">
    <property type="entry name" value="SULFATE TRANSPORTER CYSZ"/>
    <property type="match status" value="1"/>
</dbReference>
<evidence type="ECO:0000256" key="4">
    <source>
        <dbReference type="ARBA" id="ARBA00022519"/>
    </source>
</evidence>
<keyword evidence="6 10" id="KW-0812">Transmembrane</keyword>
<comment type="subcellular location">
    <subcellularLocation>
        <location evidence="1">Membrane</location>
        <topology evidence="1">Multi-pass membrane protein</topology>
    </subcellularLocation>
</comment>
<evidence type="ECO:0000256" key="3">
    <source>
        <dbReference type="ARBA" id="ARBA00022475"/>
    </source>
</evidence>
<feature type="transmembrane region" description="Helical" evidence="10">
    <location>
        <begin position="34"/>
        <end position="58"/>
    </location>
</feature>
<feature type="transmembrane region" description="Helical" evidence="10">
    <location>
        <begin position="64"/>
        <end position="86"/>
    </location>
</feature>
<dbReference type="InterPro" id="IPR059112">
    <property type="entry name" value="CysZ/EI24"/>
</dbReference>